<dbReference type="SUPFAM" id="SSF143100">
    <property type="entry name" value="TTHA1013/TTHA0281-like"/>
    <property type="match status" value="1"/>
</dbReference>
<comment type="caution">
    <text evidence="2">The sequence shown here is derived from an EMBL/GenBank/DDBJ whole genome shotgun (WGS) entry which is preliminary data.</text>
</comment>
<dbReference type="EMBL" id="JAAOCX010000005">
    <property type="protein sequence ID" value="MBJ7632447.1"/>
    <property type="molecule type" value="Genomic_DNA"/>
</dbReference>
<dbReference type="Proteomes" id="UP000808038">
    <property type="component" value="Unassembled WGS sequence"/>
</dbReference>
<name>A0A1T4JC41_WEICO</name>
<reference evidence="2 3" key="2">
    <citation type="journal article" date="2021" name="Int. J. Food Microbiol.">
        <title>Safety demonstration of a microbial species for use in the food chain: Weissella confusa.</title>
        <authorList>
            <person name="Bourdichon F."/>
            <person name="Patrone V."/>
            <person name="Fontana A."/>
            <person name="Milani G."/>
            <person name="Morelli L."/>
        </authorList>
    </citation>
    <scope>NUCLEOTIDE SEQUENCE [LARGE SCALE GENOMIC DNA]</scope>
    <source>
        <strain evidence="1">CCUG 30943</strain>
        <strain evidence="2 3">CCUG 43002</strain>
    </source>
</reference>
<dbReference type="Proteomes" id="UP000728106">
    <property type="component" value="Unassembled WGS sequence"/>
</dbReference>
<keyword evidence="3" id="KW-1185">Reference proteome</keyword>
<reference evidence="2" key="1">
    <citation type="submission" date="2020-02" db="EMBL/GenBank/DDBJ databases">
        <authorList>
            <person name="Fontana A."/>
            <person name="Patrone V."/>
            <person name="Morelli L."/>
        </authorList>
    </citation>
    <scope>NUCLEOTIDE SEQUENCE</scope>
    <source>
        <strain evidence="1">CCUG 30943</strain>
        <strain evidence="2">CCUG 43002</strain>
    </source>
</reference>
<sequence>MKDTVVYPIIVHTQTDDDYYFVEIPAVNGMTQGKSVADAIEMAREYVGEMAVELAHDGQDLPDSVYTLPVATEDEVVTLVDVNVKEYIALSDNRPVKKTLTIPYAIDRMGREAGINFSQTLAEAIQEKLQN</sequence>
<dbReference type="InterPro" id="IPR035069">
    <property type="entry name" value="TTHA1013/TTHA0281-like"/>
</dbReference>
<proteinExistence type="predicted"/>
<protein>
    <submittedName>
        <fullName evidence="2">Type II toxin-antitoxin system HicB family antitoxin</fullName>
    </submittedName>
</protein>
<evidence type="ECO:0000313" key="2">
    <source>
        <dbReference type="EMBL" id="MBJ7638583.1"/>
    </source>
</evidence>
<dbReference type="AlphaFoldDB" id="A0A1T4JC41"/>
<evidence type="ECO:0000313" key="3">
    <source>
        <dbReference type="Proteomes" id="UP000728106"/>
    </source>
</evidence>
<gene>
    <name evidence="2" type="ORF">HAU20_04175</name>
    <name evidence="1" type="ORF">HAU43_05025</name>
</gene>
<evidence type="ECO:0000313" key="1">
    <source>
        <dbReference type="EMBL" id="MBJ7632447.1"/>
    </source>
</evidence>
<dbReference type="RefSeq" id="WP_003607680.1">
    <property type="nucleotide sequence ID" value="NZ_ALXH01000148.1"/>
</dbReference>
<dbReference type="Gene3D" id="3.30.160.250">
    <property type="match status" value="1"/>
</dbReference>
<accession>A0A1T4JC41</accession>
<organism evidence="2 3">
    <name type="scientific">Weissella confusa</name>
    <name type="common">Lactobacillus confusus</name>
    <dbReference type="NCBI Taxonomy" id="1583"/>
    <lineage>
        <taxon>Bacteria</taxon>
        <taxon>Bacillati</taxon>
        <taxon>Bacillota</taxon>
        <taxon>Bacilli</taxon>
        <taxon>Lactobacillales</taxon>
        <taxon>Lactobacillaceae</taxon>
        <taxon>Weissella</taxon>
    </lineage>
</organism>
<dbReference type="EMBL" id="JAAOCP010000004">
    <property type="protein sequence ID" value="MBJ7638583.1"/>
    <property type="molecule type" value="Genomic_DNA"/>
</dbReference>